<dbReference type="Proteomes" id="UP001054857">
    <property type="component" value="Unassembled WGS sequence"/>
</dbReference>
<organism evidence="3 4">
    <name type="scientific">Astrephomene gubernaculifera</name>
    <dbReference type="NCBI Taxonomy" id="47775"/>
    <lineage>
        <taxon>Eukaryota</taxon>
        <taxon>Viridiplantae</taxon>
        <taxon>Chlorophyta</taxon>
        <taxon>core chlorophytes</taxon>
        <taxon>Chlorophyceae</taxon>
        <taxon>CS clade</taxon>
        <taxon>Chlamydomonadales</taxon>
        <taxon>Astrephomenaceae</taxon>
        <taxon>Astrephomene</taxon>
    </lineage>
</organism>
<dbReference type="EMBL" id="BMAR01000026">
    <property type="protein sequence ID" value="GFR48800.1"/>
    <property type="molecule type" value="Genomic_DNA"/>
</dbReference>
<evidence type="ECO:0000313" key="4">
    <source>
        <dbReference type="Proteomes" id="UP001054857"/>
    </source>
</evidence>
<gene>
    <name evidence="3" type="ORF">Agub_g10750</name>
</gene>
<feature type="compositionally biased region" description="Basic and acidic residues" evidence="1">
    <location>
        <begin position="98"/>
        <end position="113"/>
    </location>
</feature>
<evidence type="ECO:0000256" key="1">
    <source>
        <dbReference type="SAM" id="MobiDB-lite"/>
    </source>
</evidence>
<feature type="non-terminal residue" evidence="3">
    <location>
        <position position="1"/>
    </location>
</feature>
<protein>
    <submittedName>
        <fullName evidence="3">Uncharacterized protein</fullName>
    </submittedName>
</protein>
<proteinExistence type="predicted"/>
<reference evidence="3 4" key="1">
    <citation type="journal article" date="2021" name="Sci. Rep.">
        <title>Genome sequencing of the multicellular alga Astrephomene provides insights into convergent evolution of germ-soma differentiation.</title>
        <authorList>
            <person name="Yamashita S."/>
            <person name="Yamamoto K."/>
            <person name="Matsuzaki R."/>
            <person name="Suzuki S."/>
            <person name="Yamaguchi H."/>
            <person name="Hirooka S."/>
            <person name="Minakuchi Y."/>
            <person name="Miyagishima S."/>
            <person name="Kawachi M."/>
            <person name="Toyoda A."/>
            <person name="Nozaki H."/>
        </authorList>
    </citation>
    <scope>NUCLEOTIDE SEQUENCE [LARGE SCALE GENOMIC DNA]</scope>
    <source>
        <strain evidence="3 4">NIES-4017</strain>
    </source>
</reference>
<feature type="transmembrane region" description="Helical" evidence="2">
    <location>
        <begin position="54"/>
        <end position="77"/>
    </location>
</feature>
<sequence length="113" mass="12416">GMGMRLQDVVLRDDIRPYQRYDLEDLLPVSSLELPSPPAVFSATLSSTTSTKKWIIPIVAVGVIVILTVATVAAIVYRDRNNGGNSRRQVGSHNAKKLGGDRLHEGGYDRTPW</sequence>
<keyword evidence="2" id="KW-0472">Membrane</keyword>
<keyword evidence="2" id="KW-1133">Transmembrane helix</keyword>
<evidence type="ECO:0000313" key="3">
    <source>
        <dbReference type="EMBL" id="GFR48800.1"/>
    </source>
</evidence>
<feature type="region of interest" description="Disordered" evidence="1">
    <location>
        <begin position="81"/>
        <end position="113"/>
    </location>
</feature>
<feature type="non-terminal residue" evidence="3">
    <location>
        <position position="113"/>
    </location>
</feature>
<accession>A0AAD3HQD8</accession>
<name>A0AAD3HQD8_9CHLO</name>
<feature type="compositionally biased region" description="Polar residues" evidence="1">
    <location>
        <begin position="82"/>
        <end position="92"/>
    </location>
</feature>
<keyword evidence="2" id="KW-0812">Transmembrane</keyword>
<comment type="caution">
    <text evidence="3">The sequence shown here is derived from an EMBL/GenBank/DDBJ whole genome shotgun (WGS) entry which is preliminary data.</text>
</comment>
<evidence type="ECO:0000256" key="2">
    <source>
        <dbReference type="SAM" id="Phobius"/>
    </source>
</evidence>
<dbReference type="AlphaFoldDB" id="A0AAD3HQD8"/>
<keyword evidence="4" id="KW-1185">Reference proteome</keyword>